<evidence type="ECO:0000256" key="6">
    <source>
        <dbReference type="ARBA" id="ARBA00022989"/>
    </source>
</evidence>
<evidence type="ECO:0000313" key="9">
    <source>
        <dbReference type="EMBL" id="KAK9105594.1"/>
    </source>
</evidence>
<comment type="similarity">
    <text evidence="3">Belongs to the oleosin family.</text>
</comment>
<keyword evidence="4" id="KW-0551">Lipid droplet</keyword>
<evidence type="ECO:0000256" key="7">
    <source>
        <dbReference type="ARBA" id="ARBA00023136"/>
    </source>
</evidence>
<keyword evidence="5" id="KW-0812">Transmembrane</keyword>
<dbReference type="GO" id="GO:0016020">
    <property type="term" value="C:membrane"/>
    <property type="evidence" value="ECO:0007669"/>
    <property type="project" value="UniProtKB-SubCell"/>
</dbReference>
<dbReference type="Proteomes" id="UP001419268">
    <property type="component" value="Unassembled WGS sequence"/>
</dbReference>
<dbReference type="EMBL" id="JBBNAG010000009">
    <property type="protein sequence ID" value="KAK9105594.1"/>
    <property type="molecule type" value="Genomic_DNA"/>
</dbReference>
<proteinExistence type="inferred from homology"/>
<evidence type="ECO:0000256" key="3">
    <source>
        <dbReference type="ARBA" id="ARBA00010858"/>
    </source>
</evidence>
<keyword evidence="10" id="KW-1185">Reference proteome</keyword>
<evidence type="ECO:0000256" key="2">
    <source>
        <dbReference type="ARBA" id="ARBA00004502"/>
    </source>
</evidence>
<evidence type="ECO:0000313" key="10">
    <source>
        <dbReference type="Proteomes" id="UP001419268"/>
    </source>
</evidence>
<organism evidence="9 10">
    <name type="scientific">Stephania cephalantha</name>
    <dbReference type="NCBI Taxonomy" id="152367"/>
    <lineage>
        <taxon>Eukaryota</taxon>
        <taxon>Viridiplantae</taxon>
        <taxon>Streptophyta</taxon>
        <taxon>Embryophyta</taxon>
        <taxon>Tracheophyta</taxon>
        <taxon>Spermatophyta</taxon>
        <taxon>Magnoliopsida</taxon>
        <taxon>Ranunculales</taxon>
        <taxon>Menispermaceae</taxon>
        <taxon>Menispermoideae</taxon>
        <taxon>Cissampelideae</taxon>
        <taxon>Stephania</taxon>
    </lineage>
</organism>
<evidence type="ECO:0000256" key="1">
    <source>
        <dbReference type="ARBA" id="ARBA00004141"/>
    </source>
</evidence>
<comment type="subcellular location">
    <subcellularLocation>
        <location evidence="2">Lipid droplet</location>
    </subcellularLocation>
    <subcellularLocation>
        <location evidence="1">Membrane</location>
        <topology evidence="1">Multi-pass membrane protein</topology>
    </subcellularLocation>
</comment>
<reference evidence="9 10" key="1">
    <citation type="submission" date="2024-01" db="EMBL/GenBank/DDBJ databases">
        <title>Genome assemblies of Stephania.</title>
        <authorList>
            <person name="Yang L."/>
        </authorList>
    </citation>
    <scope>NUCLEOTIDE SEQUENCE [LARGE SCALE GENOMIC DNA]</scope>
    <source>
        <strain evidence="9">JXDWG</strain>
        <tissue evidence="9">Leaf</tissue>
    </source>
</reference>
<dbReference type="Pfam" id="PF01277">
    <property type="entry name" value="Oleosin"/>
    <property type="match status" value="1"/>
</dbReference>
<evidence type="ECO:0000256" key="8">
    <source>
        <dbReference type="SAM" id="MobiDB-lite"/>
    </source>
</evidence>
<dbReference type="GO" id="GO:0048608">
    <property type="term" value="P:reproductive structure development"/>
    <property type="evidence" value="ECO:0007669"/>
    <property type="project" value="UniProtKB-ARBA"/>
</dbReference>
<dbReference type="GO" id="GO:0012511">
    <property type="term" value="C:monolayer-surrounded lipid storage body"/>
    <property type="evidence" value="ECO:0007669"/>
    <property type="project" value="InterPro"/>
</dbReference>
<dbReference type="GO" id="GO:0009791">
    <property type="term" value="P:post-embryonic development"/>
    <property type="evidence" value="ECO:0007669"/>
    <property type="project" value="UniProtKB-ARBA"/>
</dbReference>
<name>A0AAP0FHJ6_9MAGN</name>
<keyword evidence="7" id="KW-0472">Membrane</keyword>
<evidence type="ECO:0000256" key="5">
    <source>
        <dbReference type="ARBA" id="ARBA00022692"/>
    </source>
</evidence>
<sequence length="126" mass="13034">MLPAVAVPRGPLFSGSCSPGEFPPAGGDPDAGSVRWDAAGNDGDDADRDGAGDDIFRAVDRDHGADMGAGRVGGVRGCGRGWRPPGSDRVDYARSRIADTASHVKDYAREYGGYLQSRVKDAAPSA</sequence>
<dbReference type="InterPro" id="IPR000136">
    <property type="entry name" value="Oleosin"/>
</dbReference>
<dbReference type="AlphaFoldDB" id="A0AAP0FHJ6"/>
<keyword evidence="6" id="KW-1133">Transmembrane helix</keyword>
<accession>A0AAP0FHJ6</accession>
<gene>
    <name evidence="9" type="ORF">Scep_022438</name>
</gene>
<evidence type="ECO:0000256" key="4">
    <source>
        <dbReference type="ARBA" id="ARBA00022677"/>
    </source>
</evidence>
<comment type="caution">
    <text evidence="9">The sequence shown here is derived from an EMBL/GenBank/DDBJ whole genome shotgun (WGS) entry which is preliminary data.</text>
</comment>
<feature type="region of interest" description="Disordered" evidence="8">
    <location>
        <begin position="1"/>
        <end position="52"/>
    </location>
</feature>
<protein>
    <submittedName>
        <fullName evidence="9">Uncharacterized protein</fullName>
    </submittedName>
</protein>